<dbReference type="InterPro" id="IPR052163">
    <property type="entry name" value="DGC-Regulatory_Protein"/>
</dbReference>
<dbReference type="AlphaFoldDB" id="A0A8J3PA39"/>
<dbReference type="PANTHER" id="PTHR46663">
    <property type="entry name" value="DIGUANYLATE CYCLASE DGCT-RELATED"/>
    <property type="match status" value="1"/>
</dbReference>
<dbReference type="Pfam" id="PF00990">
    <property type="entry name" value="GGDEF"/>
    <property type="match status" value="1"/>
</dbReference>
<dbReference type="InterPro" id="IPR029787">
    <property type="entry name" value="Nucleotide_cyclase"/>
</dbReference>
<dbReference type="InterPro" id="IPR003018">
    <property type="entry name" value="GAF"/>
</dbReference>
<evidence type="ECO:0000313" key="3">
    <source>
        <dbReference type="Proteomes" id="UP000630887"/>
    </source>
</evidence>
<comment type="caution">
    <text evidence="2">The sequence shown here is derived from an EMBL/GenBank/DDBJ whole genome shotgun (WGS) entry which is preliminary data.</text>
</comment>
<dbReference type="SMART" id="SM00065">
    <property type="entry name" value="GAF"/>
    <property type="match status" value="1"/>
</dbReference>
<dbReference type="InterPro" id="IPR043128">
    <property type="entry name" value="Rev_trsase/Diguanyl_cyclase"/>
</dbReference>
<dbReference type="RefSeq" id="WP_203693791.1">
    <property type="nucleotide sequence ID" value="NZ_BONI01000034.1"/>
</dbReference>
<dbReference type="Gene3D" id="3.30.70.270">
    <property type="match status" value="1"/>
</dbReference>
<keyword evidence="3" id="KW-1185">Reference proteome</keyword>
<accession>A0A8J3PA39</accession>
<dbReference type="SUPFAM" id="SSF55073">
    <property type="entry name" value="Nucleotide cyclase"/>
    <property type="match status" value="1"/>
</dbReference>
<name>A0A8J3PA39_9ACTN</name>
<organism evidence="2 3">
    <name type="scientific">Catellatospora coxensis</name>
    <dbReference type="NCBI Taxonomy" id="310354"/>
    <lineage>
        <taxon>Bacteria</taxon>
        <taxon>Bacillati</taxon>
        <taxon>Actinomycetota</taxon>
        <taxon>Actinomycetes</taxon>
        <taxon>Micromonosporales</taxon>
        <taxon>Micromonosporaceae</taxon>
        <taxon>Catellatospora</taxon>
    </lineage>
</organism>
<dbReference type="EMBL" id="BONI01000034">
    <property type="protein sequence ID" value="GIG07451.1"/>
    <property type="molecule type" value="Genomic_DNA"/>
</dbReference>
<evidence type="ECO:0000313" key="2">
    <source>
        <dbReference type="EMBL" id="GIG07451.1"/>
    </source>
</evidence>
<dbReference type="SMART" id="SM00267">
    <property type="entry name" value="GGDEF"/>
    <property type="match status" value="1"/>
</dbReference>
<dbReference type="PROSITE" id="PS50887">
    <property type="entry name" value="GGDEF"/>
    <property type="match status" value="1"/>
</dbReference>
<proteinExistence type="predicted"/>
<feature type="domain" description="GGDEF" evidence="1">
    <location>
        <begin position="351"/>
        <end position="485"/>
    </location>
</feature>
<dbReference type="CDD" id="cd01949">
    <property type="entry name" value="GGDEF"/>
    <property type="match status" value="1"/>
</dbReference>
<evidence type="ECO:0000259" key="1">
    <source>
        <dbReference type="PROSITE" id="PS50887"/>
    </source>
</evidence>
<dbReference type="InterPro" id="IPR000160">
    <property type="entry name" value="GGDEF_dom"/>
</dbReference>
<dbReference type="InterPro" id="IPR029016">
    <property type="entry name" value="GAF-like_dom_sf"/>
</dbReference>
<dbReference type="SUPFAM" id="SSF55781">
    <property type="entry name" value="GAF domain-like"/>
    <property type="match status" value="1"/>
</dbReference>
<dbReference type="FunFam" id="3.30.70.270:FF:000001">
    <property type="entry name" value="Diguanylate cyclase domain protein"/>
    <property type="match status" value="1"/>
</dbReference>
<gene>
    <name evidence="2" type="ORF">Cco03nite_41510</name>
</gene>
<dbReference type="Gene3D" id="3.30.450.40">
    <property type="match status" value="1"/>
</dbReference>
<protein>
    <recommendedName>
        <fullName evidence="1">GGDEF domain-containing protein</fullName>
    </recommendedName>
</protein>
<reference evidence="2 3" key="1">
    <citation type="submission" date="2021-01" db="EMBL/GenBank/DDBJ databases">
        <title>Whole genome shotgun sequence of Catellatospora coxensis NBRC 107359.</title>
        <authorList>
            <person name="Komaki H."/>
            <person name="Tamura T."/>
        </authorList>
    </citation>
    <scope>NUCLEOTIDE SEQUENCE [LARGE SCALE GENOMIC DNA]</scope>
    <source>
        <strain evidence="2 3">NBRC 107359</strain>
    </source>
</reference>
<dbReference type="Proteomes" id="UP000630887">
    <property type="component" value="Unassembled WGS sequence"/>
</dbReference>
<dbReference type="PANTHER" id="PTHR46663:SF2">
    <property type="entry name" value="GGDEF DOMAIN-CONTAINING PROTEIN"/>
    <property type="match status" value="1"/>
</dbReference>
<dbReference type="Pfam" id="PF01590">
    <property type="entry name" value="GAF"/>
    <property type="match status" value="1"/>
</dbReference>
<sequence length="500" mass="52883">MPGSAEALHIQQLVELMAVVSSSTDEASAVQNAVERSAQALEAEVAAVVFEGKVAASIGFPLGAAPNDDIVAVSLHEQDWLEVPGVGRCSVAAAAWEGSNPGHLVLARWDEPFAIEEQNLIRGMARLLELTLTMLRTLAAEQSIRESLQERQRLLEHLFTIQRAISRREDLQQILDTITLAARDLLGDEISLLWLRDEDDTGRARLASAADATGILPGSALTTELTDAATADQAITAGDVVVRQGGIAATEVVSRFGSGPVCASMGAPVFDSGVITGALVVASCDEGKVYGPSDVQTLRAFAENVSLALTDANTVVRMQQAHHDALTGLASRRLFMEQLTQRLAMADAEHTTVAVLFLDLDRFKDINDTLGHAAGDQLLTVTADRIAAQLRAGDLASRFGGDEFAVMLHRVDGPRDASAVAARIATALGKPMHVAHQRLRVGASIGIALSTPGGRTDPVELVGHADLAMYQAKRTDAGGYSLYDAATAARQDTRPGAVRA</sequence>
<dbReference type="NCBIfam" id="TIGR00254">
    <property type="entry name" value="GGDEF"/>
    <property type="match status" value="1"/>
</dbReference>